<evidence type="ECO:0000256" key="4">
    <source>
        <dbReference type="ARBA" id="ARBA00022691"/>
    </source>
</evidence>
<dbReference type="Pfam" id="PF02310">
    <property type="entry name" value="B12-binding"/>
    <property type="match status" value="1"/>
</dbReference>
<dbReference type="InterPro" id="IPR034466">
    <property type="entry name" value="Methyltransferase_Class_B"/>
</dbReference>
<dbReference type="InterPro" id="IPR013785">
    <property type="entry name" value="Aldolase_TIM"/>
</dbReference>
<dbReference type="GO" id="GO:0003824">
    <property type="term" value="F:catalytic activity"/>
    <property type="evidence" value="ECO:0007669"/>
    <property type="project" value="InterPro"/>
</dbReference>
<accession>A0A382DMV1</accession>
<proteinExistence type="predicted"/>
<evidence type="ECO:0000256" key="5">
    <source>
        <dbReference type="ARBA" id="ARBA00022723"/>
    </source>
</evidence>
<keyword evidence="3" id="KW-0808">Transferase</keyword>
<evidence type="ECO:0000313" key="11">
    <source>
        <dbReference type="EMBL" id="SVB39342.1"/>
    </source>
</evidence>
<evidence type="ECO:0000256" key="3">
    <source>
        <dbReference type="ARBA" id="ARBA00022679"/>
    </source>
</evidence>
<name>A0A382DMV1_9ZZZZ</name>
<dbReference type="SUPFAM" id="SSF102114">
    <property type="entry name" value="Radical SAM enzymes"/>
    <property type="match status" value="1"/>
</dbReference>
<feature type="region of interest" description="Disordered" evidence="8">
    <location>
        <begin position="511"/>
        <end position="534"/>
    </location>
</feature>
<evidence type="ECO:0000256" key="8">
    <source>
        <dbReference type="SAM" id="MobiDB-lite"/>
    </source>
</evidence>
<dbReference type="GO" id="GO:0046872">
    <property type="term" value="F:metal ion binding"/>
    <property type="evidence" value="ECO:0007669"/>
    <property type="project" value="UniProtKB-KW"/>
</dbReference>
<dbReference type="GO" id="GO:0005829">
    <property type="term" value="C:cytosol"/>
    <property type="evidence" value="ECO:0007669"/>
    <property type="project" value="TreeGrafter"/>
</dbReference>
<dbReference type="InterPro" id="IPR006158">
    <property type="entry name" value="Cobalamin-bd"/>
</dbReference>
<dbReference type="PROSITE" id="PS51332">
    <property type="entry name" value="B12_BINDING"/>
    <property type="match status" value="1"/>
</dbReference>
<sequence length="546" mass="62687">MRILFINPNLDTGGFKPLAISVLSAMAKEAGHTVDIFDTSFFNVEDYSFNRVHVDSQQAGEEVLNFIPVDYSAWNLVEVDVDLETVFTNHVRSFSPDLIALTIFSQEYALGMELLKMAKEVDSGVTTIVGGVHCYGDPQGVIANDCVDFLCMGEGEALFSKFMKGLETGHISGDQIEGLWWKDQNGEVHKSEVGPYTELDTIPYLNYEEFDDRLFYRPFNGKMYRSADHVLTRGCFERCTYCLFDKMYDTYGNSKSIRKYSIDRSISELEYLVDKHNLEFIRFHDADFLHVSPKYLREYATEYARQIGLPFVIDATPQMVSKEKVRCLKEMNCQSISVGVETGNEELRLNTLNKKATNENILNAFHIINSFDIRTVSFILLGFPFETRQYYYETIELIREARVDCPNVGFVYPFKGSALRETSIRDGHFDPTIEINGAPQYARNYPIIKNPDITVDEYKGLYRTFMFYCKFPKSYYPDIRVAERLDEAGNEMYAKLRKEYEDQELFNLLAPDLPVPPDPRDTPDPASEELLDTTSTNIPVTIGQRF</sequence>
<dbReference type="PROSITE" id="PS51918">
    <property type="entry name" value="RADICAL_SAM"/>
    <property type="match status" value="1"/>
</dbReference>
<dbReference type="InterPro" id="IPR051198">
    <property type="entry name" value="BchE-like"/>
</dbReference>
<keyword evidence="4" id="KW-0949">S-adenosyl-L-methionine</keyword>
<keyword evidence="6" id="KW-0408">Iron</keyword>
<dbReference type="GO" id="GO:0051539">
    <property type="term" value="F:4 iron, 4 sulfur cluster binding"/>
    <property type="evidence" value="ECO:0007669"/>
    <property type="project" value="UniProtKB-KW"/>
</dbReference>
<dbReference type="SFLD" id="SFLDG01082">
    <property type="entry name" value="B12-binding_domain_containing"/>
    <property type="match status" value="1"/>
</dbReference>
<reference evidence="11" key="1">
    <citation type="submission" date="2018-05" db="EMBL/GenBank/DDBJ databases">
        <authorList>
            <person name="Lanie J.A."/>
            <person name="Ng W.-L."/>
            <person name="Kazmierczak K.M."/>
            <person name="Andrzejewski T.M."/>
            <person name="Davidsen T.M."/>
            <person name="Wayne K.J."/>
            <person name="Tettelin H."/>
            <person name="Glass J.I."/>
            <person name="Rusch D."/>
            <person name="Podicherti R."/>
            <person name="Tsui H.-C.T."/>
            <person name="Winkler M.E."/>
        </authorList>
    </citation>
    <scope>NUCLEOTIDE SEQUENCE</scope>
</reference>
<feature type="domain" description="Radical SAM core" evidence="10">
    <location>
        <begin position="221"/>
        <end position="448"/>
    </location>
</feature>
<feature type="domain" description="B12-binding" evidence="9">
    <location>
        <begin position="1"/>
        <end position="173"/>
    </location>
</feature>
<organism evidence="11">
    <name type="scientific">marine metagenome</name>
    <dbReference type="NCBI Taxonomy" id="408172"/>
    <lineage>
        <taxon>unclassified sequences</taxon>
        <taxon>metagenomes</taxon>
        <taxon>ecological metagenomes</taxon>
    </lineage>
</organism>
<dbReference type="SFLD" id="SFLDG01123">
    <property type="entry name" value="methyltransferase_(Class_B)"/>
    <property type="match status" value="1"/>
</dbReference>
<evidence type="ECO:0000259" key="9">
    <source>
        <dbReference type="PROSITE" id="PS51332"/>
    </source>
</evidence>
<evidence type="ECO:0000259" key="10">
    <source>
        <dbReference type="PROSITE" id="PS51918"/>
    </source>
</evidence>
<dbReference type="PANTHER" id="PTHR43409">
    <property type="entry name" value="ANAEROBIC MAGNESIUM-PROTOPORPHYRIN IX MONOMETHYL ESTER CYCLASE-RELATED"/>
    <property type="match status" value="1"/>
</dbReference>
<dbReference type="Gene3D" id="3.40.50.280">
    <property type="entry name" value="Cobalamin-binding domain"/>
    <property type="match status" value="1"/>
</dbReference>
<comment type="cofactor">
    <cofactor evidence="1">
        <name>[4Fe-4S] cluster</name>
        <dbReference type="ChEBI" id="CHEBI:49883"/>
    </cofactor>
</comment>
<protein>
    <submittedName>
        <fullName evidence="11">Uncharacterized protein</fullName>
    </submittedName>
</protein>
<dbReference type="SMART" id="SM00729">
    <property type="entry name" value="Elp3"/>
    <property type="match status" value="1"/>
</dbReference>
<keyword evidence="2" id="KW-0489">Methyltransferase</keyword>
<dbReference type="EMBL" id="UINC01040032">
    <property type="protein sequence ID" value="SVB39342.1"/>
    <property type="molecule type" value="Genomic_DNA"/>
</dbReference>
<dbReference type="InterPro" id="IPR007197">
    <property type="entry name" value="rSAM"/>
</dbReference>
<gene>
    <name evidence="11" type="ORF">METZ01_LOCUS192196</name>
</gene>
<dbReference type="Gene3D" id="3.20.20.70">
    <property type="entry name" value="Aldolase class I"/>
    <property type="match status" value="1"/>
</dbReference>
<evidence type="ECO:0000256" key="6">
    <source>
        <dbReference type="ARBA" id="ARBA00023004"/>
    </source>
</evidence>
<dbReference type="SFLD" id="SFLDS00029">
    <property type="entry name" value="Radical_SAM"/>
    <property type="match status" value="1"/>
</dbReference>
<dbReference type="GO" id="GO:0031419">
    <property type="term" value="F:cobalamin binding"/>
    <property type="evidence" value="ECO:0007669"/>
    <property type="project" value="InterPro"/>
</dbReference>
<dbReference type="PANTHER" id="PTHR43409:SF7">
    <property type="entry name" value="BLL1977 PROTEIN"/>
    <property type="match status" value="1"/>
</dbReference>
<evidence type="ECO:0000256" key="7">
    <source>
        <dbReference type="ARBA" id="ARBA00023014"/>
    </source>
</evidence>
<dbReference type="InterPro" id="IPR006638">
    <property type="entry name" value="Elp3/MiaA/NifB-like_rSAM"/>
</dbReference>
<dbReference type="InterPro" id="IPR058240">
    <property type="entry name" value="rSAM_sf"/>
</dbReference>
<dbReference type="AlphaFoldDB" id="A0A382DMV1"/>
<evidence type="ECO:0000256" key="2">
    <source>
        <dbReference type="ARBA" id="ARBA00022603"/>
    </source>
</evidence>
<keyword evidence="7" id="KW-0411">Iron-sulfur</keyword>
<evidence type="ECO:0000256" key="1">
    <source>
        <dbReference type="ARBA" id="ARBA00001966"/>
    </source>
</evidence>
<dbReference type="CDD" id="cd01335">
    <property type="entry name" value="Radical_SAM"/>
    <property type="match status" value="1"/>
</dbReference>
<dbReference type="Pfam" id="PF04055">
    <property type="entry name" value="Radical_SAM"/>
    <property type="match status" value="1"/>
</dbReference>
<keyword evidence="5" id="KW-0479">Metal-binding</keyword>